<evidence type="ECO:0000313" key="1">
    <source>
        <dbReference type="EMBL" id="GAA2386940.1"/>
    </source>
</evidence>
<name>A0ABN3HS87_9ACTN</name>
<keyword evidence="2" id="KW-1185">Reference proteome</keyword>
<proteinExistence type="predicted"/>
<comment type="caution">
    <text evidence="1">The sequence shown here is derived from an EMBL/GenBank/DDBJ whole genome shotgun (WGS) entry which is preliminary data.</text>
</comment>
<dbReference type="RefSeq" id="WP_344629335.1">
    <property type="nucleotide sequence ID" value="NZ_BAAATJ010000002.1"/>
</dbReference>
<gene>
    <name evidence="1" type="ORF">GCM10010420_07280</name>
</gene>
<sequence>MSHRIPDGPVRDLLAAVLEAIDIPYPATVGDSEQYGEVLAERVMHTAVALRNVLDDRPLSEVEWETAYLRERLAEHPPTGYRHAGAKGGEGR</sequence>
<dbReference type="EMBL" id="BAAATJ010000002">
    <property type="protein sequence ID" value="GAA2386940.1"/>
    <property type="molecule type" value="Genomic_DNA"/>
</dbReference>
<dbReference type="Proteomes" id="UP001500058">
    <property type="component" value="Unassembled WGS sequence"/>
</dbReference>
<accession>A0ABN3HS87</accession>
<evidence type="ECO:0000313" key="2">
    <source>
        <dbReference type="Proteomes" id="UP001500058"/>
    </source>
</evidence>
<organism evidence="1 2">
    <name type="scientific">Streptomyces glaucosporus</name>
    <dbReference type="NCBI Taxonomy" id="284044"/>
    <lineage>
        <taxon>Bacteria</taxon>
        <taxon>Bacillati</taxon>
        <taxon>Actinomycetota</taxon>
        <taxon>Actinomycetes</taxon>
        <taxon>Kitasatosporales</taxon>
        <taxon>Streptomycetaceae</taxon>
        <taxon>Streptomyces</taxon>
    </lineage>
</organism>
<protein>
    <submittedName>
        <fullName evidence="1">Uncharacterized protein</fullName>
    </submittedName>
</protein>
<reference evidence="1 2" key="1">
    <citation type="journal article" date="2019" name="Int. J. Syst. Evol. Microbiol.">
        <title>The Global Catalogue of Microorganisms (GCM) 10K type strain sequencing project: providing services to taxonomists for standard genome sequencing and annotation.</title>
        <authorList>
            <consortium name="The Broad Institute Genomics Platform"/>
            <consortium name="The Broad Institute Genome Sequencing Center for Infectious Disease"/>
            <person name="Wu L."/>
            <person name="Ma J."/>
        </authorList>
    </citation>
    <scope>NUCLEOTIDE SEQUENCE [LARGE SCALE GENOMIC DNA]</scope>
    <source>
        <strain evidence="1 2">JCM 6921</strain>
    </source>
</reference>